<dbReference type="InterPro" id="IPR013974">
    <property type="entry name" value="SAF"/>
</dbReference>
<gene>
    <name evidence="6" type="ordered locus">BC1003_3354</name>
</gene>
<proteinExistence type="predicted"/>
<name>E1TCK5_BURSG</name>
<evidence type="ECO:0000256" key="3">
    <source>
        <dbReference type="ARBA" id="ARBA00022764"/>
    </source>
</evidence>
<dbReference type="CDD" id="cd11614">
    <property type="entry name" value="SAF_CpaB_FlgA_like"/>
    <property type="match status" value="1"/>
</dbReference>
<dbReference type="GO" id="GO:0044780">
    <property type="term" value="P:bacterial-type flagellum assembly"/>
    <property type="evidence" value="ECO:0007669"/>
    <property type="project" value="InterPro"/>
</dbReference>
<dbReference type="OrthoDB" id="8561436at2"/>
<dbReference type="HOGENOM" id="CLU_049571_0_0_4"/>
<organism evidence="6">
    <name type="scientific">Burkholderia sp. (strain CCGE1003)</name>
    <dbReference type="NCBI Taxonomy" id="640512"/>
    <lineage>
        <taxon>Bacteria</taxon>
        <taxon>Pseudomonadati</taxon>
        <taxon>Pseudomonadota</taxon>
        <taxon>Betaproteobacteria</taxon>
        <taxon>Burkholderiales</taxon>
        <taxon>Burkholderiaceae</taxon>
        <taxon>Burkholderia</taxon>
    </lineage>
</organism>
<dbReference type="Gene3D" id="3.90.1210.10">
    <property type="entry name" value="Antifreeze-like/N-acetylneuraminic acid synthase C-terminal domain"/>
    <property type="match status" value="1"/>
</dbReference>
<feature type="compositionally biased region" description="Low complexity" evidence="4">
    <location>
        <begin position="241"/>
        <end position="258"/>
    </location>
</feature>
<sequence>MDQPTSDPTPRAKRTVAHRMSAAALRVAVALALSSASGVCAVGGSLMLLAGAAQAGEADGPIVIAGPNEQNPAALAELAQHMQAAPAKRSGSAATLAAATAQSLSRGPSTRETDPFVRAANASGSIVIAGSGDTPAAPQMIRTNFKPDANGVVTIPAPGRAGVAAMNTANLPDAANAADPTSAPGASTRVNLAQASRRVVPVVVTPAPQSNGARENAGVQPVAANAPSSVANRAAARMSRSAGANASAPSAATVDASAPDSFDTLASRGEPPQIGADGKPVAARPSAPVNSANSTGAAPNARLSATRPASPAASVAQQNLRAAATTAAAAQPAPLPGQQDPEAIRAVALAFLQQQSAGLPGKVDITVAPAFPRGLAACMTLEPFMPSGARMWGRVTVGVRCAGQRPWTIYLQARISLHATYYLAARAMSAGEVLTAADLVAREGDLTGLPQAIVTDPSQAVGSLTLTRVSPGMPLRRDMLRSASAVSIGQTVKVVAAGDGFAISSEGSAMNNASPGQQVRVKTANGQIISGIVKDGSTVEIQL</sequence>
<dbReference type="InterPro" id="IPR041231">
    <property type="entry name" value="FlgA_N"/>
</dbReference>
<keyword evidence="6" id="KW-0282">Flagellum</keyword>
<accession>E1TCK5</accession>
<keyword evidence="6" id="KW-0966">Cell projection</keyword>
<dbReference type="InterPro" id="IPR039246">
    <property type="entry name" value="Flagellar_FlgA"/>
</dbReference>
<dbReference type="KEGG" id="bgf:BC1003_3354"/>
<dbReference type="SMART" id="SM00858">
    <property type="entry name" value="SAF"/>
    <property type="match status" value="1"/>
</dbReference>
<keyword evidence="6" id="KW-0969">Cilium</keyword>
<dbReference type="InterPro" id="IPR017585">
    <property type="entry name" value="SAF_FlgA"/>
</dbReference>
<dbReference type="eggNOG" id="COG1261">
    <property type="taxonomic scope" value="Bacteria"/>
</dbReference>
<dbReference type="Gene3D" id="2.30.30.760">
    <property type="match status" value="1"/>
</dbReference>
<evidence type="ECO:0000256" key="1">
    <source>
        <dbReference type="ARBA" id="ARBA00004418"/>
    </source>
</evidence>
<dbReference type="PANTHER" id="PTHR36307:SF1">
    <property type="entry name" value="FLAGELLA BASAL BODY P-RING FORMATION PROTEIN FLGA"/>
    <property type="match status" value="1"/>
</dbReference>
<dbReference type="EMBL" id="CP002217">
    <property type="protein sequence ID" value="ADN59300.1"/>
    <property type="molecule type" value="Genomic_DNA"/>
</dbReference>
<reference evidence="6" key="1">
    <citation type="submission" date="2010-09" db="EMBL/GenBank/DDBJ databases">
        <title>Complete sequence of chromosome1 of Burkholderia sp. CCGE1003.</title>
        <authorList>
            <consortium name="US DOE Joint Genome Institute"/>
            <person name="Lucas S."/>
            <person name="Copeland A."/>
            <person name="Lapidus A."/>
            <person name="Cheng J.-F."/>
            <person name="Bruce D."/>
            <person name="Goodwin L."/>
            <person name="Pitluck S."/>
            <person name="Daligault H."/>
            <person name="Davenport K."/>
            <person name="Detter J.C."/>
            <person name="Han C."/>
            <person name="Tapia R."/>
            <person name="Land M."/>
            <person name="Hauser L."/>
            <person name="Jeffries C."/>
            <person name="Kyrpides N."/>
            <person name="Ivanova N."/>
            <person name="Ovchinnikova G."/>
            <person name="Martinez-Romero E."/>
            <person name="Rogel M.A."/>
            <person name="Auchtung J."/>
            <person name="Tiedje J.M."/>
            <person name="Woyke T."/>
        </authorList>
    </citation>
    <scope>NUCLEOTIDE SEQUENCE</scope>
    <source>
        <strain evidence="6">CCGE1003</strain>
    </source>
</reference>
<protein>
    <submittedName>
        <fullName evidence="6">Flagella basal body P-ring formation protein FlgA</fullName>
    </submittedName>
</protein>
<dbReference type="Pfam" id="PF13144">
    <property type="entry name" value="ChapFlgA"/>
    <property type="match status" value="1"/>
</dbReference>
<dbReference type="STRING" id="640512.BC1003_3354"/>
<dbReference type="AlphaFoldDB" id="E1TCK5"/>
<feature type="domain" description="SAF" evidence="5">
    <location>
        <begin position="419"/>
        <end position="481"/>
    </location>
</feature>
<dbReference type="GO" id="GO:0042597">
    <property type="term" value="C:periplasmic space"/>
    <property type="evidence" value="ECO:0007669"/>
    <property type="project" value="UniProtKB-SubCell"/>
</dbReference>
<evidence type="ECO:0000256" key="4">
    <source>
        <dbReference type="SAM" id="MobiDB-lite"/>
    </source>
</evidence>
<comment type="subcellular location">
    <subcellularLocation>
        <location evidence="1">Periplasm</location>
    </subcellularLocation>
</comment>
<dbReference type="Pfam" id="PF17656">
    <property type="entry name" value="ChapFlgA_N"/>
    <property type="match status" value="1"/>
</dbReference>
<dbReference type="NCBIfam" id="TIGR03170">
    <property type="entry name" value="flgA_cterm"/>
    <property type="match status" value="1"/>
</dbReference>
<evidence type="ECO:0000259" key="5">
    <source>
        <dbReference type="SMART" id="SM00858"/>
    </source>
</evidence>
<keyword evidence="2" id="KW-0732">Signal</keyword>
<keyword evidence="3" id="KW-0574">Periplasm</keyword>
<feature type="compositionally biased region" description="Polar residues" evidence="4">
    <location>
        <begin position="288"/>
        <end position="297"/>
    </location>
</feature>
<evidence type="ECO:0000256" key="2">
    <source>
        <dbReference type="ARBA" id="ARBA00022729"/>
    </source>
</evidence>
<evidence type="ECO:0000313" key="6">
    <source>
        <dbReference type="EMBL" id="ADN59300.1"/>
    </source>
</evidence>
<dbReference type="PANTHER" id="PTHR36307">
    <property type="entry name" value="FLAGELLA BASAL BODY P-RING FORMATION PROTEIN FLGA"/>
    <property type="match status" value="1"/>
</dbReference>
<feature type="region of interest" description="Disordered" evidence="4">
    <location>
        <begin position="241"/>
        <end position="318"/>
    </location>
</feature>